<reference evidence="1" key="1">
    <citation type="submission" date="2020-05" db="UniProtKB">
        <authorList>
            <consortium name="EnsemblMetazoa"/>
        </authorList>
    </citation>
    <scope>IDENTIFICATION</scope>
    <source>
        <strain evidence="1">TTRI</strain>
    </source>
</reference>
<dbReference type="VEuPathDB" id="VectorBase:GAUT051867"/>
<dbReference type="EnsemblMetazoa" id="GAUT051867-RA">
    <property type="protein sequence ID" value="GAUT051867-PA"/>
    <property type="gene ID" value="GAUT051867"/>
</dbReference>
<dbReference type="AlphaFoldDB" id="A0A1A9VYK5"/>
<organism evidence="1 2">
    <name type="scientific">Glossina austeni</name>
    <name type="common">Savannah tsetse fly</name>
    <dbReference type="NCBI Taxonomy" id="7395"/>
    <lineage>
        <taxon>Eukaryota</taxon>
        <taxon>Metazoa</taxon>
        <taxon>Ecdysozoa</taxon>
        <taxon>Arthropoda</taxon>
        <taxon>Hexapoda</taxon>
        <taxon>Insecta</taxon>
        <taxon>Pterygota</taxon>
        <taxon>Neoptera</taxon>
        <taxon>Endopterygota</taxon>
        <taxon>Diptera</taxon>
        <taxon>Brachycera</taxon>
        <taxon>Muscomorpha</taxon>
        <taxon>Hippoboscoidea</taxon>
        <taxon>Glossinidae</taxon>
        <taxon>Glossina</taxon>
    </lineage>
</organism>
<accession>A0A1A9VYK5</accession>
<evidence type="ECO:0000313" key="1">
    <source>
        <dbReference type="EnsemblMetazoa" id="GAUT051867-PA"/>
    </source>
</evidence>
<protein>
    <submittedName>
        <fullName evidence="1">Uncharacterized protein</fullName>
    </submittedName>
</protein>
<dbReference type="STRING" id="7395.A0A1A9VYK5"/>
<name>A0A1A9VYK5_GLOAU</name>
<dbReference type="Proteomes" id="UP000078200">
    <property type="component" value="Unassembled WGS sequence"/>
</dbReference>
<sequence length="316" mass="36020">MLRPLLPLLKEDIPWYVCSPPLLLETFNVRIVYVAAPHRLYGQNVATEDQMSPLLNERYGYYENEEERFYLNQNAHAVEINLPLKTWAADTHSKQKIKKRDSASSGNLAADTQVIKYLSKLSLDQVVLVKAIEVRQNRLMADVIMEDGKNIIDLLKEQEFVKGRDVEYMRTMLDKEKPNVLEYIETVDLTLEDEEDRGDYGNTSITAECREISKDIAEPPALSQKCCLKLPENCLNWPEKAEEKFQDIAATGETIFSVGLWEPAADHAKVYLLIDGQNINDELEKLCERKPPTLNLDMSNSFTTTSLQTSISDMGV</sequence>
<evidence type="ECO:0000313" key="2">
    <source>
        <dbReference type="Proteomes" id="UP000078200"/>
    </source>
</evidence>
<keyword evidence="2" id="KW-1185">Reference proteome</keyword>
<proteinExistence type="predicted"/>